<evidence type="ECO:0000256" key="3">
    <source>
        <dbReference type="ARBA" id="ARBA00022801"/>
    </source>
</evidence>
<evidence type="ECO:0008006" key="7">
    <source>
        <dbReference type="Google" id="ProtNLM"/>
    </source>
</evidence>
<dbReference type="Pfam" id="PF01934">
    <property type="entry name" value="HepT-like"/>
    <property type="match status" value="1"/>
</dbReference>
<dbReference type="Gene3D" id="1.20.120.580">
    <property type="entry name" value="bsu32300-like"/>
    <property type="match status" value="1"/>
</dbReference>
<dbReference type="AlphaFoldDB" id="A0A1F5ZTB1"/>
<evidence type="ECO:0000313" key="6">
    <source>
        <dbReference type="Proteomes" id="UP000176923"/>
    </source>
</evidence>
<organism evidence="5 6">
    <name type="scientific">Candidatus Gottesmanbacteria bacterium RIFCSPHIGHO2_02_FULL_39_11</name>
    <dbReference type="NCBI Taxonomy" id="1798382"/>
    <lineage>
        <taxon>Bacteria</taxon>
        <taxon>Candidatus Gottesmaniibacteriota</taxon>
    </lineage>
</organism>
<keyword evidence="1" id="KW-1277">Toxin-antitoxin system</keyword>
<keyword evidence="2" id="KW-0540">Nuclease</keyword>
<dbReference type="EMBL" id="MFJL01000019">
    <property type="protein sequence ID" value="OGG15651.1"/>
    <property type="molecule type" value="Genomic_DNA"/>
</dbReference>
<dbReference type="InterPro" id="IPR037038">
    <property type="entry name" value="HepT-like_sf"/>
</dbReference>
<comment type="similarity">
    <text evidence="4">Belongs to the HepT RNase toxin family.</text>
</comment>
<gene>
    <name evidence="5" type="ORF">A3D77_01325</name>
</gene>
<evidence type="ECO:0000313" key="5">
    <source>
        <dbReference type="EMBL" id="OGG15651.1"/>
    </source>
</evidence>
<dbReference type="STRING" id="1798382.A3D77_01325"/>
<keyword evidence="3" id="KW-0378">Hydrolase</keyword>
<dbReference type="InterPro" id="IPR052379">
    <property type="entry name" value="Type_VII_TA_RNase"/>
</dbReference>
<dbReference type="GO" id="GO:0110001">
    <property type="term" value="C:toxin-antitoxin complex"/>
    <property type="evidence" value="ECO:0007669"/>
    <property type="project" value="InterPro"/>
</dbReference>
<evidence type="ECO:0000256" key="2">
    <source>
        <dbReference type="ARBA" id="ARBA00022722"/>
    </source>
</evidence>
<protein>
    <recommendedName>
        <fullName evidence="7">DUF86 domain-containing protein</fullName>
    </recommendedName>
</protein>
<dbReference type="InterPro" id="IPR008201">
    <property type="entry name" value="HepT-like"/>
</dbReference>
<proteinExistence type="inferred from homology"/>
<dbReference type="PANTHER" id="PTHR33397">
    <property type="entry name" value="UPF0331 PROTEIN YUTE"/>
    <property type="match status" value="1"/>
</dbReference>
<dbReference type="Proteomes" id="UP000176923">
    <property type="component" value="Unassembled WGS sequence"/>
</dbReference>
<comment type="caution">
    <text evidence="5">The sequence shown here is derived from an EMBL/GenBank/DDBJ whole genome shotgun (WGS) entry which is preliminary data.</text>
</comment>
<name>A0A1F5ZTB1_9BACT</name>
<accession>A0A1F5ZTB1</accession>
<evidence type="ECO:0000256" key="1">
    <source>
        <dbReference type="ARBA" id="ARBA00022649"/>
    </source>
</evidence>
<reference evidence="5 6" key="1">
    <citation type="journal article" date="2016" name="Nat. Commun.">
        <title>Thousands of microbial genomes shed light on interconnected biogeochemical processes in an aquifer system.</title>
        <authorList>
            <person name="Anantharaman K."/>
            <person name="Brown C.T."/>
            <person name="Hug L.A."/>
            <person name="Sharon I."/>
            <person name="Castelle C.J."/>
            <person name="Probst A.J."/>
            <person name="Thomas B.C."/>
            <person name="Singh A."/>
            <person name="Wilkins M.J."/>
            <person name="Karaoz U."/>
            <person name="Brodie E.L."/>
            <person name="Williams K.H."/>
            <person name="Hubbard S.S."/>
            <person name="Banfield J.F."/>
        </authorList>
    </citation>
    <scope>NUCLEOTIDE SEQUENCE [LARGE SCALE GENOMIC DNA]</scope>
</reference>
<dbReference type="GO" id="GO:0016787">
    <property type="term" value="F:hydrolase activity"/>
    <property type="evidence" value="ECO:0007669"/>
    <property type="project" value="UniProtKB-KW"/>
</dbReference>
<evidence type="ECO:0000256" key="4">
    <source>
        <dbReference type="ARBA" id="ARBA00024207"/>
    </source>
</evidence>
<sequence length="146" mass="17200">MLDEYRIKTRLEEMRRRVKIIEKDFKPLDEISFVSNENDYSACEHHLQIAIQCCIDISNYLIARLGMERPKKESSEGFIILAKEGILPKDFAEKISKMTGYRNIIVHEYMDVDRHDTYVNIQKNLGDFAEFAKYIEEFVQKHSSSS</sequence>
<dbReference type="NCBIfam" id="NF047751">
    <property type="entry name" value="HepT_toxin"/>
    <property type="match status" value="1"/>
</dbReference>
<dbReference type="GO" id="GO:0004540">
    <property type="term" value="F:RNA nuclease activity"/>
    <property type="evidence" value="ECO:0007669"/>
    <property type="project" value="InterPro"/>
</dbReference>
<dbReference type="PANTHER" id="PTHR33397:SF5">
    <property type="entry name" value="RNASE YUTE-RELATED"/>
    <property type="match status" value="1"/>
</dbReference>